<feature type="signal peptide" evidence="2">
    <location>
        <begin position="1"/>
        <end position="36"/>
    </location>
</feature>
<feature type="domain" description="SbsA Ig-like" evidence="3">
    <location>
        <begin position="1619"/>
        <end position="1717"/>
    </location>
</feature>
<reference evidence="4 5" key="1">
    <citation type="journal article" date="2016" name="Nat. Commun.">
        <title>Thousands of microbial genomes shed light on interconnected biogeochemical processes in an aquifer system.</title>
        <authorList>
            <person name="Anantharaman K."/>
            <person name="Brown C.T."/>
            <person name="Hug L.A."/>
            <person name="Sharon I."/>
            <person name="Castelle C.J."/>
            <person name="Probst A.J."/>
            <person name="Thomas B.C."/>
            <person name="Singh A."/>
            <person name="Wilkins M.J."/>
            <person name="Karaoz U."/>
            <person name="Brodie E.L."/>
            <person name="Williams K.H."/>
            <person name="Hubbard S.S."/>
            <person name="Banfield J.F."/>
        </authorList>
    </citation>
    <scope>NUCLEOTIDE SEQUENCE [LARGE SCALE GENOMIC DNA]</scope>
</reference>
<proteinExistence type="predicted"/>
<dbReference type="Gene3D" id="2.60.40.10">
    <property type="entry name" value="Immunoglobulins"/>
    <property type="match status" value="3"/>
</dbReference>
<dbReference type="InterPro" id="IPR014755">
    <property type="entry name" value="Cu-Rt/internalin_Ig-like"/>
</dbReference>
<dbReference type="InterPro" id="IPR013783">
    <property type="entry name" value="Ig-like_fold"/>
</dbReference>
<dbReference type="Proteomes" id="UP000176216">
    <property type="component" value="Unassembled WGS sequence"/>
</dbReference>
<comment type="caution">
    <text evidence="4">The sequence shown here is derived from an EMBL/GenBank/DDBJ whole genome shotgun (WGS) entry which is preliminary data.</text>
</comment>
<sequence>MTKNIFGGNLKKVFSAGLTAMFILSGFFIAASPALAAHTATVSVNRALVKGGSTNIYTFSITNNGADSIYLLKINAPTGFTIADNLSCPADTDATFDWSNTSNSSDATCQTSITVSNSNLVASGETISMSITAIAPIPGSDTNYNWIIYTEDRNGDSSTNGLAQTIVDNTLPVIQSITTKDANGDGKVETAAIFFSEPVLDSSFSVNGFTLGGATATSIETGTADDNTFDIVVATGVVGTEAKDVTYAQGAGSDLVGNFLANVATGTIVEIDGAAPVLMFAKTVETNKIKVTFSEDLNGNTVTNADFSMAGYMFSTDASELNGVVTLTTATAFGAGDKPAITYNTTVSNGVEDLVGIQALAAGPVVPTDGVKPNIVSSKTLTATTIEVTFTEAMSAVDKGDFNVAINTIDSVTFVAPATTAILNLYTAIGTGDTPQVSTIASPVNTKDNATVPNIITGDSISTPTDGIAPTITATAPATNAFINTQEVSYTLSEAVAAGSGKITFMRTGGSEDATVHTCVLQGTALNVGVHTNLILTTGGDACEDWVNPLVSSAIYTVTFNASDSVGNSATMVTNTGVTYDVILPNLTTVHIASNNASNNTLAKVGDTITLTFVASENLASKPTVNIATHLIDAGNVVQGTDAKNWTATYIMTGSDAEGAVPFTIDFTDFAANQGSSVMAVKDSSSVTFDKTAPTVPTAVTFTAIGGIVVANTVNTTNTNFTGGATIIAGEATGGYAELLISGNPFSTPIKDNTIADQDTLVFFDAGLTSNTAVQTQITAGGVLSARLYDAAGNYIDNEVANPIIIADYIIPTFASVALGADEYVNASEATAGVNIAIITTGVENGRTVSCTITSTTGNVGPVTGAITDNAVIIASGALNGLADGNITATCSVSDTTGNPAVNGTDIAEKDVVAPTAPVIAHIAVDEKINIAEKAAIVVVGTAESGSIINVSLSDAIHTVSNSGVATGGAYSITIDGTTLTDGTITPSVIATDAAGNVSGADTDPTAAQDTALPTIISITSNATGVGWLKVGNSIIFTLTPGSAEVGASVVGSYNGVVLFWNTANGGGTYTATYTIAEGNAHQTSPLQISGVVITDAVGNPSAAGSGIDIQKTIDADTPSAPTTVTLLDPINNANKTAATLHITGEAGTTYNYSIDDATPGSPIAGSGALTGGDLTVSGIDVSGFADGLLTVSVTLTDVAGNTGSTGIDTATKDATPPNAPIITIPASSPVVINVANKSTQTLSGAAEAGSIVEIYVNNLASTVTKVATNGTFIFTNEDLRAFGAGIVSDTDYSSAKVATVKASDAVGNFSVESNAISYTQDATVPSFTMQYYSDEGLTASLADNKRLKQGTYYIKITSSEPLNSTPTIFIDAEGTANDVTDSATVFISGNDYRYARLIAFDTAAVGGILENISITGADVAGNPATSVDPTNEATKAAYTDTVAPTAAISGQPVSPTNSNSVDITVGGTDVTHYQYKLDGGSYGIEIPIATHIILSGLGESQHTLFVIGRDVAGNWQAEPGTATLTWTVDTQAPTATLTNTPNSLTNQTTTDITVGGTDVTHYQYKIDTGLYNSETAVATHIVLSGLSGGAHTISVIGRDVAGNLQLEANAISYSWTIDTAVPSVSSHTPSLNALNISPTTQIVVTFSEAVNVESGDVLFSPTISSGFAITNSGTTVATITPNSSLSNNTTYTITLSGVADLAGNVLPEYGNIKFTTATTYSIALNTNSGGWNLISLPVIPTSTAIDEVLGGAANNIDAVWTYDPTAPNAINGWLVYTGAPNTSNLDMMTAGLGYWISVTGNANLSGSGTLLIAGHTLPPSRSLEAGWNLVGYYQLPGESNSTPAKAFASLQSWSGLWGFNNTTGIFNSVTAINPGDAFWISLTSDKIYTPSN</sequence>
<name>A0A1G2EJQ3_9BACT</name>
<gene>
    <name evidence="4" type="ORF">A2W71_00685</name>
</gene>
<keyword evidence="1 2" id="KW-0732">Signal</keyword>
<protein>
    <recommendedName>
        <fullName evidence="3">SbsA Ig-like domain-containing protein</fullName>
    </recommendedName>
</protein>
<dbReference type="Pfam" id="PF13205">
    <property type="entry name" value="Big_5"/>
    <property type="match status" value="1"/>
</dbReference>
<evidence type="ECO:0000313" key="5">
    <source>
        <dbReference type="Proteomes" id="UP000176216"/>
    </source>
</evidence>
<dbReference type="Gene3D" id="2.60.40.1220">
    <property type="match status" value="2"/>
</dbReference>
<accession>A0A1G2EJQ3</accession>
<organism evidence="4 5">
    <name type="scientific">Candidatus Nealsonbacteria bacterium RIFCSPLOWO2_02_39_8</name>
    <dbReference type="NCBI Taxonomy" id="1801674"/>
    <lineage>
        <taxon>Bacteria</taxon>
        <taxon>Candidatus Nealsoniibacteriota</taxon>
    </lineage>
</organism>
<evidence type="ECO:0000313" key="4">
    <source>
        <dbReference type="EMBL" id="OGZ26014.1"/>
    </source>
</evidence>
<evidence type="ECO:0000256" key="1">
    <source>
        <dbReference type="ARBA" id="ARBA00022729"/>
    </source>
</evidence>
<evidence type="ECO:0000256" key="2">
    <source>
        <dbReference type="SAM" id="SignalP"/>
    </source>
</evidence>
<dbReference type="EMBL" id="MHMJ01000009">
    <property type="protein sequence ID" value="OGZ26014.1"/>
    <property type="molecule type" value="Genomic_DNA"/>
</dbReference>
<feature type="chain" id="PRO_5009582733" description="SbsA Ig-like domain-containing protein" evidence="2">
    <location>
        <begin position="37"/>
        <end position="1893"/>
    </location>
</feature>
<dbReference type="InterPro" id="IPR032812">
    <property type="entry name" value="SbsA_Ig"/>
</dbReference>
<evidence type="ECO:0000259" key="3">
    <source>
        <dbReference type="Pfam" id="PF13205"/>
    </source>
</evidence>